<dbReference type="EMBL" id="CP165735">
    <property type="protein sequence ID" value="XDV71441.1"/>
    <property type="molecule type" value="Genomic_DNA"/>
</dbReference>
<dbReference type="SUPFAM" id="SSF56601">
    <property type="entry name" value="beta-lactamase/transpeptidase-like"/>
    <property type="match status" value="1"/>
</dbReference>
<dbReference type="InterPro" id="IPR000871">
    <property type="entry name" value="Beta-lactam_class-A"/>
</dbReference>
<proteinExistence type="predicted"/>
<dbReference type="GO" id="GO:0030655">
    <property type="term" value="P:beta-lactam antibiotic catabolic process"/>
    <property type="evidence" value="ECO:0007669"/>
    <property type="project" value="InterPro"/>
</dbReference>
<evidence type="ECO:0000313" key="2">
    <source>
        <dbReference type="EMBL" id="XDV71441.1"/>
    </source>
</evidence>
<dbReference type="RefSeq" id="WP_369745517.1">
    <property type="nucleotide sequence ID" value="NZ_CP165735.1"/>
</dbReference>
<dbReference type="GO" id="GO:0046677">
    <property type="term" value="P:response to antibiotic"/>
    <property type="evidence" value="ECO:0007669"/>
    <property type="project" value="InterPro"/>
</dbReference>
<dbReference type="AlphaFoldDB" id="A0AB39YPB6"/>
<dbReference type="GO" id="GO:0008800">
    <property type="term" value="F:beta-lactamase activity"/>
    <property type="evidence" value="ECO:0007669"/>
    <property type="project" value="InterPro"/>
</dbReference>
<dbReference type="PANTHER" id="PTHR35333">
    <property type="entry name" value="BETA-LACTAMASE"/>
    <property type="match status" value="1"/>
</dbReference>
<organism evidence="2">
    <name type="scientific">Paenarthrobacter sp. AMU7</name>
    <dbReference type="NCBI Taxonomy" id="3162492"/>
    <lineage>
        <taxon>Bacteria</taxon>
        <taxon>Bacillati</taxon>
        <taxon>Actinomycetota</taxon>
        <taxon>Actinomycetes</taxon>
        <taxon>Micrococcales</taxon>
        <taxon>Micrococcaceae</taxon>
        <taxon>Paenarthrobacter</taxon>
    </lineage>
</organism>
<protein>
    <submittedName>
        <fullName evidence="2">Serine hydrolase</fullName>
    </submittedName>
</protein>
<dbReference type="InterPro" id="IPR045155">
    <property type="entry name" value="Beta-lactam_cat"/>
</dbReference>
<dbReference type="PANTHER" id="PTHR35333:SF3">
    <property type="entry name" value="BETA-LACTAMASE-TYPE TRANSPEPTIDASE FOLD CONTAINING PROTEIN"/>
    <property type="match status" value="1"/>
</dbReference>
<sequence length="281" mass="29947">MDSIISDYSDGIPTVSSCLIDPHGRIVAERDAEKVFYSASTIKLGVLIAAMQLVDSGQLDLDQPMVSTQTFVSGIEGAGPYTFDPEEVDPGMAPLGETMPLREVLKRMIVVSSNEATNMVAQLIGIETVTAAFASCGTRNTSMGRLFGDYAALNEGLTITTTALDLARTMHAVTSGRAAGPESTRLMIEFLEQQDDRVIGAVVAELQPGARWGSKSGSVTGIYHDVAFIVRGRDAADAHSLAICTRAFHEPQGRESIQAVASGMLQVTDILRSTARRPTPL</sequence>
<name>A0AB39YPB6_9MICC</name>
<evidence type="ECO:0000259" key="1">
    <source>
        <dbReference type="Pfam" id="PF13354"/>
    </source>
</evidence>
<feature type="domain" description="Beta-lactamase class A catalytic" evidence="1">
    <location>
        <begin position="28"/>
        <end position="233"/>
    </location>
</feature>
<dbReference type="Gene3D" id="3.40.710.10">
    <property type="entry name" value="DD-peptidase/beta-lactamase superfamily"/>
    <property type="match status" value="1"/>
</dbReference>
<dbReference type="InterPro" id="IPR012338">
    <property type="entry name" value="Beta-lactam/transpept-like"/>
</dbReference>
<keyword evidence="2" id="KW-0378">Hydrolase</keyword>
<gene>
    <name evidence="2" type="ORF">ABQM86_21185</name>
</gene>
<accession>A0AB39YPB6</accession>
<reference evidence="2" key="1">
    <citation type="submission" date="2024-07" db="EMBL/GenBank/DDBJ databases">
        <authorList>
            <person name="Li J."/>
            <person name="Wei H."/>
            <person name="Ma J."/>
        </authorList>
    </citation>
    <scope>NUCLEOTIDE SEQUENCE</scope>
    <source>
        <strain evidence="2">AMU7</strain>
    </source>
</reference>
<dbReference type="Pfam" id="PF13354">
    <property type="entry name" value="Beta-lactamase2"/>
    <property type="match status" value="1"/>
</dbReference>